<dbReference type="GO" id="GO:0035598">
    <property type="term" value="F:tRNA (N(6)-L-threonylcarbamoyladenosine(37)-C(2))-methylthiotransferase activity"/>
    <property type="evidence" value="ECO:0007669"/>
    <property type="project" value="TreeGrafter"/>
</dbReference>
<dbReference type="SFLD" id="SFLDG01061">
    <property type="entry name" value="methylthiotransferase"/>
    <property type="match status" value="1"/>
</dbReference>
<dbReference type="NCBIfam" id="TIGR00089">
    <property type="entry name" value="MiaB/RimO family radical SAM methylthiotransferase"/>
    <property type="match status" value="1"/>
</dbReference>
<evidence type="ECO:0000256" key="4">
    <source>
        <dbReference type="ARBA" id="ARBA00022691"/>
    </source>
</evidence>
<evidence type="ECO:0000256" key="7">
    <source>
        <dbReference type="ARBA" id="ARBA00023014"/>
    </source>
</evidence>
<feature type="domain" description="MTTase N-terminal" evidence="8">
    <location>
        <begin position="2"/>
        <end position="114"/>
    </location>
</feature>
<keyword evidence="7" id="KW-0411">Iron-sulfur</keyword>
<dbReference type="PROSITE" id="PS51918">
    <property type="entry name" value="RADICAL_SAM"/>
    <property type="match status" value="1"/>
</dbReference>
<dbReference type="PANTHER" id="PTHR11918:SF45">
    <property type="entry name" value="THREONYLCARBAMOYLADENOSINE TRNA METHYLTHIOTRANSFERASE"/>
    <property type="match status" value="1"/>
</dbReference>
<evidence type="ECO:0000256" key="1">
    <source>
        <dbReference type="ARBA" id="ARBA00001966"/>
    </source>
</evidence>
<dbReference type="CDD" id="cd01335">
    <property type="entry name" value="Radical_SAM"/>
    <property type="match status" value="1"/>
</dbReference>
<dbReference type="InterPro" id="IPR058240">
    <property type="entry name" value="rSAM_sf"/>
</dbReference>
<dbReference type="Proteomes" id="UP000284868">
    <property type="component" value="Unassembled WGS sequence"/>
</dbReference>
<keyword evidence="3 11" id="KW-0808">Transferase</keyword>
<dbReference type="InterPro" id="IPR023404">
    <property type="entry name" value="rSAM_horseshoe"/>
</dbReference>
<evidence type="ECO:0000259" key="9">
    <source>
        <dbReference type="PROSITE" id="PS51918"/>
    </source>
</evidence>
<dbReference type="Pfam" id="PF04055">
    <property type="entry name" value="Radical_SAM"/>
    <property type="match status" value="1"/>
</dbReference>
<keyword evidence="6" id="KW-0408">Iron</keyword>
<dbReference type="AlphaFoldDB" id="A0A415PLY9"/>
<dbReference type="Gene3D" id="3.40.50.12160">
    <property type="entry name" value="Methylthiotransferase, N-terminal domain"/>
    <property type="match status" value="1"/>
</dbReference>
<dbReference type="OrthoDB" id="9805215at2"/>
<evidence type="ECO:0000256" key="3">
    <source>
        <dbReference type="ARBA" id="ARBA00022679"/>
    </source>
</evidence>
<evidence type="ECO:0000256" key="2">
    <source>
        <dbReference type="ARBA" id="ARBA00022485"/>
    </source>
</evidence>
<dbReference type="GeneID" id="92793280"/>
<sequence>MKTFAIATLGCKVNTYESQGYEAALLERGYTEVSFKEKADIYIINTCAVTNTAASKSRQKIHQAHALNPTACIAVVGCYVQSNHDQVADIDGVSILVGSKGKSMLVDQIEAYLQGQSVCEERIDARSISAFEALKVERFEHQTRAFLKIQDGCNQFCSYCIIPYARGAERSLAEDQVIESAKQLVNNQHLEIVLTGIHTGRYGNGTGRNLLDLLKRLVAEVPKLRRIRISSIEMNEISDELIAFMKEEPRIARHLHIPLQAASNTVLQRMRRPYTVEWFMERVAYIRSQIADISISSDVITGFPQESEEEFMEGYRNIEEMQLSFLHVFPYSKRDFTDAAKMPGHLDRKTKKARGAKLAQLSKELYTSYKQRFIGQKISVLFEKEVEGMLFGHSSEYLEVYAKKEAGALHTLCDVLISELKDDVLYGVCVKEETL</sequence>
<keyword evidence="4" id="KW-0949">S-adenosyl-L-methionine</keyword>
<comment type="cofactor">
    <cofactor evidence="1">
        <name>[4Fe-4S] cluster</name>
        <dbReference type="ChEBI" id="CHEBI:49883"/>
    </cofactor>
</comment>
<dbReference type="GO" id="GO:0046872">
    <property type="term" value="F:metal ion binding"/>
    <property type="evidence" value="ECO:0007669"/>
    <property type="project" value="UniProtKB-KW"/>
</dbReference>
<organism evidence="11 12">
    <name type="scientific">Amedibacillus dolichus</name>
    <dbReference type="NCBI Taxonomy" id="31971"/>
    <lineage>
        <taxon>Bacteria</taxon>
        <taxon>Bacillati</taxon>
        <taxon>Bacillota</taxon>
        <taxon>Erysipelotrichia</taxon>
        <taxon>Erysipelotrichales</taxon>
        <taxon>Erysipelotrichaceae</taxon>
        <taxon>Amedibacillus</taxon>
    </lineage>
</organism>
<reference evidence="11 12" key="1">
    <citation type="submission" date="2018-08" db="EMBL/GenBank/DDBJ databases">
        <title>A genome reference for cultivated species of the human gut microbiota.</title>
        <authorList>
            <person name="Zou Y."/>
            <person name="Xue W."/>
            <person name="Luo G."/>
        </authorList>
    </citation>
    <scope>NUCLEOTIDE SEQUENCE [LARGE SCALE GENOMIC DNA]</scope>
    <source>
        <strain evidence="11 12">AF35-6BH</strain>
    </source>
</reference>
<name>A0A415PLY9_9FIRM</name>
<dbReference type="EMBL" id="JAGZMZ010000006">
    <property type="protein sequence ID" value="MBS4883816.1"/>
    <property type="molecule type" value="Genomic_DNA"/>
</dbReference>
<dbReference type="SFLD" id="SFLDG01082">
    <property type="entry name" value="B12-binding_domain_containing"/>
    <property type="match status" value="1"/>
</dbReference>
<dbReference type="InterPro" id="IPR020612">
    <property type="entry name" value="Methylthiotransferase_CS"/>
</dbReference>
<dbReference type="InterPro" id="IPR007197">
    <property type="entry name" value="rSAM"/>
</dbReference>
<dbReference type="SUPFAM" id="SSF102114">
    <property type="entry name" value="Radical SAM enzymes"/>
    <property type="match status" value="1"/>
</dbReference>
<protein>
    <submittedName>
        <fullName evidence="11">tRNA (N(6)-L-threonylcarbamoyladenosine(37)-C(2))-methylthiotransferase MtaB</fullName>
    </submittedName>
</protein>
<accession>A0A415PLY9</accession>
<comment type="caution">
    <text evidence="11">The sequence shown here is derived from an EMBL/GenBank/DDBJ whole genome shotgun (WGS) entry which is preliminary data.</text>
</comment>
<dbReference type="PROSITE" id="PS51449">
    <property type="entry name" value="MTTASE_N"/>
    <property type="match status" value="1"/>
</dbReference>
<dbReference type="FunFam" id="3.80.30.20:FF:000001">
    <property type="entry name" value="tRNA-2-methylthio-N(6)-dimethylallyladenosine synthase 2"/>
    <property type="match status" value="1"/>
</dbReference>
<dbReference type="InterPro" id="IPR006638">
    <property type="entry name" value="Elp3/MiaA/NifB-like_rSAM"/>
</dbReference>
<feature type="domain" description="Radical SAM core" evidence="9">
    <location>
        <begin position="139"/>
        <end position="370"/>
    </location>
</feature>
<proteinExistence type="predicted"/>
<dbReference type="InterPro" id="IPR005839">
    <property type="entry name" value="Methylthiotransferase"/>
</dbReference>
<dbReference type="GO" id="GO:0051539">
    <property type="term" value="F:4 iron, 4 sulfur cluster binding"/>
    <property type="evidence" value="ECO:0007669"/>
    <property type="project" value="UniProtKB-KW"/>
</dbReference>
<gene>
    <name evidence="10" type="primary">mtaB</name>
    <name evidence="11" type="ORF">DWZ83_03640</name>
    <name evidence="10" type="ORF">KHZ85_03530</name>
</gene>
<keyword evidence="2" id="KW-0004">4Fe-4S</keyword>
<evidence type="ECO:0000256" key="5">
    <source>
        <dbReference type="ARBA" id="ARBA00022723"/>
    </source>
</evidence>
<dbReference type="Gene3D" id="3.80.30.20">
    <property type="entry name" value="tm_1862 like domain"/>
    <property type="match status" value="1"/>
</dbReference>
<reference evidence="10" key="2">
    <citation type="submission" date="2021-02" db="EMBL/GenBank/DDBJ databases">
        <title>Infant gut strain persistence is associated with maternal origin, phylogeny, and functional potential including surface adhesion and iron acquisition.</title>
        <authorList>
            <person name="Lou Y.C."/>
        </authorList>
    </citation>
    <scope>NUCLEOTIDE SEQUENCE</scope>
    <source>
        <strain evidence="10">L3_108_103G1_dasL3_108_103G1_concoct_2</strain>
    </source>
</reference>
<dbReference type="InterPro" id="IPR013848">
    <property type="entry name" value="Methylthiotransferase_N"/>
</dbReference>
<dbReference type="InterPro" id="IPR006467">
    <property type="entry name" value="MiaB-like_bact"/>
</dbReference>
<dbReference type="SFLD" id="SFLDS00029">
    <property type="entry name" value="Radical_SAM"/>
    <property type="match status" value="1"/>
</dbReference>
<dbReference type="SMART" id="SM00729">
    <property type="entry name" value="Elp3"/>
    <property type="match status" value="1"/>
</dbReference>
<keyword evidence="5" id="KW-0479">Metal-binding</keyword>
<evidence type="ECO:0000313" key="10">
    <source>
        <dbReference type="EMBL" id="MBS4883816.1"/>
    </source>
</evidence>
<evidence type="ECO:0000313" key="12">
    <source>
        <dbReference type="Proteomes" id="UP000284868"/>
    </source>
</evidence>
<dbReference type="NCBIfam" id="TIGR01579">
    <property type="entry name" value="MiaB-like-C"/>
    <property type="match status" value="1"/>
</dbReference>
<dbReference type="EMBL" id="QRPK01000011">
    <property type="protein sequence ID" value="RHM13752.1"/>
    <property type="molecule type" value="Genomic_DNA"/>
</dbReference>
<keyword evidence="12" id="KW-1185">Reference proteome</keyword>
<evidence type="ECO:0000259" key="8">
    <source>
        <dbReference type="PROSITE" id="PS51449"/>
    </source>
</evidence>
<dbReference type="PROSITE" id="PS01278">
    <property type="entry name" value="MTTASE_RADICAL"/>
    <property type="match status" value="1"/>
</dbReference>
<evidence type="ECO:0000313" key="11">
    <source>
        <dbReference type="EMBL" id="RHM13752.1"/>
    </source>
</evidence>
<dbReference type="Proteomes" id="UP000753219">
    <property type="component" value="Unassembled WGS sequence"/>
</dbReference>
<dbReference type="InterPro" id="IPR038135">
    <property type="entry name" value="Methylthiotransferase_N_sf"/>
</dbReference>
<evidence type="ECO:0000256" key="6">
    <source>
        <dbReference type="ARBA" id="ARBA00023004"/>
    </source>
</evidence>
<dbReference type="RefSeq" id="WP_004799194.1">
    <property type="nucleotide sequence ID" value="NZ_CABKNA010000004.1"/>
</dbReference>
<dbReference type="PANTHER" id="PTHR11918">
    <property type="entry name" value="RADICAL SAM PROTEINS"/>
    <property type="match status" value="1"/>
</dbReference>
<dbReference type="Pfam" id="PF00919">
    <property type="entry name" value="UPF0004"/>
    <property type="match status" value="1"/>
</dbReference>